<gene>
    <name evidence="1" type="ORF">DXG03_006020</name>
</gene>
<comment type="caution">
    <text evidence="1">The sequence shown here is derived from an EMBL/GenBank/DDBJ whole genome shotgun (WGS) entry which is preliminary data.</text>
</comment>
<organism evidence="1 2">
    <name type="scientific">Asterophora parasitica</name>
    <dbReference type="NCBI Taxonomy" id="117018"/>
    <lineage>
        <taxon>Eukaryota</taxon>
        <taxon>Fungi</taxon>
        <taxon>Dikarya</taxon>
        <taxon>Basidiomycota</taxon>
        <taxon>Agaricomycotina</taxon>
        <taxon>Agaricomycetes</taxon>
        <taxon>Agaricomycetidae</taxon>
        <taxon>Agaricales</taxon>
        <taxon>Tricholomatineae</taxon>
        <taxon>Lyophyllaceae</taxon>
        <taxon>Asterophora</taxon>
    </lineage>
</organism>
<dbReference type="Proteomes" id="UP000775547">
    <property type="component" value="Unassembled WGS sequence"/>
</dbReference>
<name>A0A9P7GDS6_9AGAR</name>
<protein>
    <submittedName>
        <fullName evidence="1">Uncharacterized protein</fullName>
    </submittedName>
</protein>
<dbReference type="EMBL" id="JABCKV010000039">
    <property type="protein sequence ID" value="KAG5645475.1"/>
    <property type="molecule type" value="Genomic_DNA"/>
</dbReference>
<evidence type="ECO:0000313" key="2">
    <source>
        <dbReference type="Proteomes" id="UP000775547"/>
    </source>
</evidence>
<reference evidence="1" key="1">
    <citation type="submission" date="2020-07" db="EMBL/GenBank/DDBJ databases">
        <authorList>
            <person name="Nieuwenhuis M."/>
            <person name="Van De Peppel L.J.J."/>
        </authorList>
    </citation>
    <scope>NUCLEOTIDE SEQUENCE</scope>
    <source>
        <strain evidence="1">AP01</strain>
        <tissue evidence="1">Mycelium</tissue>
    </source>
</reference>
<proteinExistence type="predicted"/>
<dbReference type="AlphaFoldDB" id="A0A9P7GDS6"/>
<dbReference type="OrthoDB" id="3141012at2759"/>
<accession>A0A9P7GDS6</accession>
<sequence>MPSIVCRARIREVSDHCTLSLGVRHHLVAGSSSDSAYGSNKTRFPDDVDVLVSSNVVITLSGVSDGASVSAEEFCASELSQHLVDCFQTNASKLGLNTISKLRIDEEDGFPKVVLTPSRQLPANAEILPIHALLIAIDLSYSWQTSGSSTTKPDRTSHPFAPRMSLPHKTLLSNVLGRFMTWQLVKRYPLIFGPWCQQLDVESSHFPGIAGSILRIMKRSPNAAFRSKCRPLIKALRVRHLSALTDASTSLSGYLSSMREDSFTPFENNHTDITDEDILCFGLDRIYRDGLSRPIFKGQNQAHAPSTDRADDELLSREHDLPAGEPITPIHEDLLWDDILLKDNMVNLNFDSCFLDVTSDGDCGFPIDDTELDSYAEIEEDEGIMGPGEDVHEHWSNDEMFPLEQFRDDPEGDYDDLRLGHGTDHTDSEVSLCDDTRSPRVLDLEDDFDDDYLENDYDAGLIDSFTPPPSGRSELLLERATGSTSKAFQLEPYTGHASTTSDDDRILHSQAVTRQILGSSEAAKIACWPLISRRPQLNSDGADVPDAPQYENELELDLSDTDSIISAPEKTRFNEGPDLVRNGDVSVAGGTRPSFPVASSLHRSPTLDVTWLPRSGQPMEEEEFADSDDEYLWCGECVEKSIGVKLGEDEMFLMDFGLDTA</sequence>
<reference evidence="1" key="2">
    <citation type="submission" date="2021-10" db="EMBL/GenBank/DDBJ databases">
        <title>Phylogenomics reveals ancestral predisposition of the termite-cultivated fungus Termitomyces towards a domesticated lifestyle.</title>
        <authorList>
            <person name="Auxier B."/>
            <person name="Grum-Grzhimaylo A."/>
            <person name="Cardenas M.E."/>
            <person name="Lodge J.D."/>
            <person name="Laessoe T."/>
            <person name="Pedersen O."/>
            <person name="Smith M.E."/>
            <person name="Kuyper T.W."/>
            <person name="Franco-Molano E.A."/>
            <person name="Baroni T.J."/>
            <person name="Aanen D.K."/>
        </authorList>
    </citation>
    <scope>NUCLEOTIDE SEQUENCE</scope>
    <source>
        <strain evidence="1">AP01</strain>
        <tissue evidence="1">Mycelium</tissue>
    </source>
</reference>
<keyword evidence="2" id="KW-1185">Reference proteome</keyword>
<evidence type="ECO:0000313" key="1">
    <source>
        <dbReference type="EMBL" id="KAG5645475.1"/>
    </source>
</evidence>